<dbReference type="Gramene" id="QL06p011987:mrna">
    <property type="protein sequence ID" value="QL06p011987:mrna"/>
    <property type="gene ID" value="QL06p011987"/>
</dbReference>
<sequence length="394" mass="45220">MAYNKEKKILIREFNEDRDIEVVGKLERNCEIGSKKGVSIFTYMIDHDPLCRIRFFPLHVILVAELLENGELVGVVRGCIRDMGTGFREAQVKMGCILGLRVSPTHRRMGIGLKLVNSVEEWLLRNGAEYTFFATEKNNTASINLFTLKCNYINLSSLVIFAQPVCSPAQILSQDIKIEKLHVDQAISFYKKRLGDKEVYPTDIEAILKEKLSLGTWVCYFNKEGWINLHSKEKNEDITKTSSSWIIFSIWNTCEAYKLQIRKSHPLRSFHETLSHAREKFSLCLKRPNSDTLPKSIGFLFLYGLLGEGEKLGELMKFVWSFASKVCQKVKDCKVIVTELGVTDPLIKHVPQETSMSRINDLWYAKKMMFQDDMVGVMLPKEPLGNVFVDPRDF</sequence>
<dbReference type="AlphaFoldDB" id="A0A7N2R664"/>
<reference evidence="2" key="2">
    <citation type="submission" date="2021-01" db="UniProtKB">
        <authorList>
            <consortium name="EnsemblPlants"/>
        </authorList>
    </citation>
    <scope>IDENTIFICATION</scope>
</reference>
<dbReference type="PANTHER" id="PTHR47370">
    <property type="entry name" value="ACYL-COA N-ACYLTRANSFERASES (NAT) SUPERFAMILY PROTEIN"/>
    <property type="match status" value="1"/>
</dbReference>
<dbReference type="PROSITE" id="PS51186">
    <property type="entry name" value="GNAT"/>
    <property type="match status" value="1"/>
</dbReference>
<dbReference type="KEGG" id="qlo:115993979"/>
<dbReference type="Proteomes" id="UP000594261">
    <property type="component" value="Chromosome 6"/>
</dbReference>
<dbReference type="OMA" id="PKHRRMG"/>
<evidence type="ECO:0000313" key="3">
    <source>
        <dbReference type="Proteomes" id="UP000594261"/>
    </source>
</evidence>
<proteinExistence type="predicted"/>
<reference evidence="2 3" key="1">
    <citation type="journal article" date="2016" name="G3 (Bethesda)">
        <title>First Draft Assembly and Annotation of the Genome of a California Endemic Oak Quercus lobata Nee (Fagaceae).</title>
        <authorList>
            <person name="Sork V.L."/>
            <person name="Fitz-Gibbon S.T."/>
            <person name="Puiu D."/>
            <person name="Crepeau M."/>
            <person name="Gugger P.F."/>
            <person name="Sherman R."/>
            <person name="Stevens K."/>
            <person name="Langley C.H."/>
            <person name="Pellegrini M."/>
            <person name="Salzberg S.L."/>
        </authorList>
    </citation>
    <scope>NUCLEOTIDE SEQUENCE [LARGE SCALE GENOMIC DNA]</scope>
    <source>
        <strain evidence="2 3">cv. SW786</strain>
    </source>
</reference>
<accession>A0A7N2R664</accession>
<dbReference type="OrthoDB" id="1735852at2759"/>
<protein>
    <recommendedName>
        <fullName evidence="1">N-acetyltransferase domain-containing protein</fullName>
    </recommendedName>
</protein>
<dbReference type="InterPro" id="IPR052810">
    <property type="entry name" value="Plant_NAT"/>
</dbReference>
<feature type="domain" description="N-acetyltransferase" evidence="1">
    <location>
        <begin position="9"/>
        <end position="214"/>
    </location>
</feature>
<dbReference type="InParanoid" id="A0A7N2R664"/>
<dbReference type="RefSeq" id="XP_030973842.1">
    <property type="nucleotide sequence ID" value="XM_031117982.1"/>
</dbReference>
<organism evidence="2 3">
    <name type="scientific">Quercus lobata</name>
    <name type="common">Valley oak</name>
    <dbReference type="NCBI Taxonomy" id="97700"/>
    <lineage>
        <taxon>Eukaryota</taxon>
        <taxon>Viridiplantae</taxon>
        <taxon>Streptophyta</taxon>
        <taxon>Embryophyta</taxon>
        <taxon>Tracheophyta</taxon>
        <taxon>Spermatophyta</taxon>
        <taxon>Magnoliopsida</taxon>
        <taxon>eudicotyledons</taxon>
        <taxon>Gunneridae</taxon>
        <taxon>Pentapetalae</taxon>
        <taxon>rosids</taxon>
        <taxon>fabids</taxon>
        <taxon>Fagales</taxon>
        <taxon>Fagaceae</taxon>
        <taxon>Quercus</taxon>
    </lineage>
</organism>
<dbReference type="EnsemblPlants" id="QL06p011987:mrna">
    <property type="protein sequence ID" value="QL06p011987:mrna"/>
    <property type="gene ID" value="QL06p011987"/>
</dbReference>
<dbReference type="EMBL" id="LRBV02000006">
    <property type="status" value="NOT_ANNOTATED_CDS"/>
    <property type="molecule type" value="Genomic_DNA"/>
</dbReference>
<dbReference type="GeneID" id="115993979"/>
<gene>
    <name evidence="2" type="primary">LOC115993979</name>
</gene>
<name>A0A7N2R664_QUELO</name>
<dbReference type="Gene3D" id="3.40.630.30">
    <property type="match status" value="1"/>
</dbReference>
<dbReference type="SUPFAM" id="SSF55729">
    <property type="entry name" value="Acyl-CoA N-acyltransferases (Nat)"/>
    <property type="match status" value="1"/>
</dbReference>
<keyword evidence="3" id="KW-1185">Reference proteome</keyword>
<dbReference type="InterPro" id="IPR016181">
    <property type="entry name" value="Acyl_CoA_acyltransferase"/>
</dbReference>
<evidence type="ECO:0000259" key="1">
    <source>
        <dbReference type="PROSITE" id="PS51186"/>
    </source>
</evidence>
<dbReference type="InterPro" id="IPR000182">
    <property type="entry name" value="GNAT_dom"/>
</dbReference>
<evidence type="ECO:0000313" key="2">
    <source>
        <dbReference type="EnsemblPlants" id="QL06p011987:mrna"/>
    </source>
</evidence>
<dbReference type="GO" id="GO:0016747">
    <property type="term" value="F:acyltransferase activity, transferring groups other than amino-acyl groups"/>
    <property type="evidence" value="ECO:0007669"/>
    <property type="project" value="InterPro"/>
</dbReference>
<dbReference type="PANTHER" id="PTHR47370:SF4">
    <property type="entry name" value="N-ACETYLTRANSFERASE HLS1-LIKE-RELATED"/>
    <property type="match status" value="1"/>
</dbReference>
<dbReference type="CDD" id="cd04301">
    <property type="entry name" value="NAT_SF"/>
    <property type="match status" value="1"/>
</dbReference>
<dbReference type="Pfam" id="PF00583">
    <property type="entry name" value="Acetyltransf_1"/>
    <property type="match status" value="1"/>
</dbReference>